<proteinExistence type="predicted"/>
<comment type="caution">
    <text evidence="1">The sequence shown here is derived from an EMBL/GenBank/DDBJ whole genome shotgun (WGS) entry which is preliminary data.</text>
</comment>
<dbReference type="Proteomes" id="UP000789396">
    <property type="component" value="Unassembled WGS sequence"/>
</dbReference>
<name>A0A9N9K779_9GLOM</name>
<evidence type="ECO:0000313" key="1">
    <source>
        <dbReference type="EMBL" id="CAG8812341.1"/>
    </source>
</evidence>
<sequence length="127" mass="14457">SPANLARIFQHGIVRALYETLTHTPAPFIDHRITTKSSQQIQQLNHIHGDYDDDDEDRISDILGTGIEKVDMNDMSVDHEENPPVFMSEEQTKVFACLILPALIQAYYSTNISTEAKTWEIRAMIID</sequence>
<dbReference type="AlphaFoldDB" id="A0A9N9K779"/>
<evidence type="ECO:0000313" key="2">
    <source>
        <dbReference type="Proteomes" id="UP000789396"/>
    </source>
</evidence>
<accession>A0A9N9K779</accession>
<dbReference type="EMBL" id="CAJVPZ010086824">
    <property type="protein sequence ID" value="CAG8812341.1"/>
    <property type="molecule type" value="Genomic_DNA"/>
</dbReference>
<protein>
    <submittedName>
        <fullName evidence="1">17595_t:CDS:1</fullName>
    </submittedName>
</protein>
<keyword evidence="2" id="KW-1185">Reference proteome</keyword>
<reference evidence="1" key="1">
    <citation type="submission" date="2021-06" db="EMBL/GenBank/DDBJ databases">
        <authorList>
            <person name="Kallberg Y."/>
            <person name="Tangrot J."/>
            <person name="Rosling A."/>
        </authorList>
    </citation>
    <scope>NUCLEOTIDE SEQUENCE</scope>
    <source>
        <strain evidence="1">IN212</strain>
    </source>
</reference>
<feature type="non-terminal residue" evidence="1">
    <location>
        <position position="127"/>
    </location>
</feature>
<feature type="non-terminal residue" evidence="1">
    <location>
        <position position="1"/>
    </location>
</feature>
<dbReference type="OrthoDB" id="10486950at2759"/>
<organism evidence="1 2">
    <name type="scientific">Racocetra fulgida</name>
    <dbReference type="NCBI Taxonomy" id="60492"/>
    <lineage>
        <taxon>Eukaryota</taxon>
        <taxon>Fungi</taxon>
        <taxon>Fungi incertae sedis</taxon>
        <taxon>Mucoromycota</taxon>
        <taxon>Glomeromycotina</taxon>
        <taxon>Glomeromycetes</taxon>
        <taxon>Diversisporales</taxon>
        <taxon>Gigasporaceae</taxon>
        <taxon>Racocetra</taxon>
    </lineage>
</organism>
<gene>
    <name evidence="1" type="ORF">RFULGI_LOCUS18895</name>
</gene>